<sequence>MLQHSSNSHSGESCPNAALGSVPERLVIVTDAWHPQVNGVVRSIENTNRELANLGVAVSMVTPERFSSFPCPTYPEIRLSIANYRRVAREIEKHKPSYVHIATEGPLGLTARRWCLRNRMSFSTSYHTRFPEYVSARLPVPKSWLYAFVRWFHNSGAGCMVATPSLARELSEKGIRNLMPWSRGIDAAQFRPMELEEKPFGLPRPIFMTVGRVALEKNLPAFLDLDLPGSKVVVGDGPARAELEKRYPDVLFTGLKFSEELARIYAQADVFVFPSLTDTFGNTILEALACGVPVAAYPVTGPLDIIGENGEVGALDEDLQTACLGALSASREKARDLALQYSWEAATQQFINNIRAANGVITPKWKKAWQYAKTLPKSRKASDAVGPMKSSA</sequence>
<evidence type="ECO:0000259" key="1">
    <source>
        <dbReference type="Pfam" id="PF13439"/>
    </source>
</evidence>
<gene>
    <name evidence="2" type="ORF">CWR43_23990</name>
    <name evidence="3" type="ORF">N2599_11970</name>
</gene>
<evidence type="ECO:0000313" key="2">
    <source>
        <dbReference type="EMBL" id="PKA41276.1"/>
    </source>
</evidence>
<evidence type="ECO:0000313" key="4">
    <source>
        <dbReference type="Proteomes" id="UP000232164"/>
    </source>
</evidence>
<dbReference type="AlphaFoldDB" id="A0A2N0D593"/>
<organism evidence="2 4">
    <name type="scientific">Rhizobium sullae</name>
    <name type="common">Rhizobium hedysari</name>
    <dbReference type="NCBI Taxonomy" id="50338"/>
    <lineage>
        <taxon>Bacteria</taxon>
        <taxon>Pseudomonadati</taxon>
        <taxon>Pseudomonadota</taxon>
        <taxon>Alphaproteobacteria</taxon>
        <taxon>Hyphomicrobiales</taxon>
        <taxon>Rhizobiaceae</taxon>
        <taxon>Rhizobium/Agrobacterium group</taxon>
        <taxon>Rhizobium</taxon>
    </lineage>
</organism>
<dbReference type="PANTHER" id="PTHR45947">
    <property type="entry name" value="SULFOQUINOVOSYL TRANSFERASE SQD2"/>
    <property type="match status" value="1"/>
</dbReference>
<dbReference type="InterPro" id="IPR028098">
    <property type="entry name" value="Glyco_trans_4-like_N"/>
</dbReference>
<dbReference type="Pfam" id="PF13439">
    <property type="entry name" value="Glyco_transf_4"/>
    <property type="match status" value="1"/>
</dbReference>
<keyword evidence="2" id="KW-0808">Transferase</keyword>
<dbReference type="CDD" id="cd03814">
    <property type="entry name" value="GT4-like"/>
    <property type="match status" value="1"/>
</dbReference>
<dbReference type="Gene3D" id="3.40.50.2000">
    <property type="entry name" value="Glycogen Phosphorylase B"/>
    <property type="match status" value="2"/>
</dbReference>
<name>A0A2N0D593_RHISU</name>
<dbReference type="InterPro" id="IPR050194">
    <property type="entry name" value="Glycosyltransferase_grp1"/>
</dbReference>
<evidence type="ECO:0000313" key="5">
    <source>
        <dbReference type="Proteomes" id="UP001060123"/>
    </source>
</evidence>
<dbReference type="EMBL" id="CP104143">
    <property type="protein sequence ID" value="UWU12888.1"/>
    <property type="molecule type" value="Genomic_DNA"/>
</dbReference>
<keyword evidence="5" id="KW-1185">Reference proteome</keyword>
<protein>
    <submittedName>
        <fullName evidence="2">Glycosyltransferase family 1 protein</fullName>
    </submittedName>
</protein>
<feature type="domain" description="Glycosyltransferase subfamily 4-like N-terminal" evidence="1">
    <location>
        <begin position="37"/>
        <end position="188"/>
    </location>
</feature>
<dbReference type="SUPFAM" id="SSF53756">
    <property type="entry name" value="UDP-Glycosyltransferase/glycogen phosphorylase"/>
    <property type="match status" value="1"/>
</dbReference>
<dbReference type="Proteomes" id="UP000232164">
    <property type="component" value="Unassembled WGS sequence"/>
</dbReference>
<dbReference type="EMBL" id="PIQN01000019">
    <property type="protein sequence ID" value="PKA41276.1"/>
    <property type="molecule type" value="Genomic_DNA"/>
</dbReference>
<evidence type="ECO:0000313" key="3">
    <source>
        <dbReference type="EMBL" id="UWU12888.1"/>
    </source>
</evidence>
<dbReference type="PANTHER" id="PTHR45947:SF3">
    <property type="entry name" value="SULFOQUINOVOSYL TRANSFERASE SQD2"/>
    <property type="match status" value="1"/>
</dbReference>
<dbReference type="Proteomes" id="UP001060123">
    <property type="component" value="Chromosome"/>
</dbReference>
<accession>A0A2N0D593</accession>
<reference evidence="2 4" key="1">
    <citation type="submission" date="2017-11" db="EMBL/GenBank/DDBJ databases">
        <authorList>
            <person name="Han C.G."/>
        </authorList>
    </citation>
    <scope>NUCLEOTIDE SEQUENCE [LARGE SCALE GENOMIC DNA]</scope>
    <source>
        <strain evidence="2 4">HCNT1</strain>
    </source>
</reference>
<reference evidence="3" key="3">
    <citation type="submission" date="2022-09" db="EMBL/GenBank/DDBJ databases">
        <title>Australian commercial rhizobial inoculants.</title>
        <authorList>
            <person name="Kohlmeier M.G."/>
            <person name="O'Hara G.W."/>
            <person name="Colombi E."/>
            <person name="Ramsay J.P."/>
            <person name="Terpolilli J."/>
        </authorList>
    </citation>
    <scope>NUCLEOTIDE SEQUENCE</scope>
    <source>
        <strain evidence="3">WSM1592</strain>
    </source>
</reference>
<dbReference type="RefSeq" id="WP_027508291.1">
    <property type="nucleotide sequence ID" value="NZ_CP104143.1"/>
</dbReference>
<reference evidence="2 4" key="2">
    <citation type="submission" date="2017-12" db="EMBL/GenBank/DDBJ databases">
        <title>Genome sequence of Rhizobium sullae HCNT1 isolated from Sulla coronaria nodules and featuring peculiar denitrification phenotypes.</title>
        <authorList>
            <person name="De Diego-Diaz B."/>
            <person name="Treu L."/>
            <person name="Campanaro S."/>
            <person name="Da Silva Duarte V."/>
            <person name="Basaglia M."/>
            <person name="Favaro L."/>
            <person name="Casella S."/>
            <person name="Squartini A."/>
        </authorList>
    </citation>
    <scope>NUCLEOTIDE SEQUENCE [LARGE SCALE GENOMIC DNA]</scope>
    <source>
        <strain evidence="2 4">HCNT1</strain>
    </source>
</reference>
<proteinExistence type="predicted"/>
<dbReference type="STRING" id="1041146.GCA_000427985_02649"/>
<dbReference type="GO" id="GO:0016757">
    <property type="term" value="F:glycosyltransferase activity"/>
    <property type="evidence" value="ECO:0007669"/>
    <property type="project" value="TreeGrafter"/>
</dbReference>
<dbReference type="Pfam" id="PF13692">
    <property type="entry name" value="Glyco_trans_1_4"/>
    <property type="match status" value="1"/>
</dbReference>